<dbReference type="Gene3D" id="4.10.60.10">
    <property type="entry name" value="Zinc finger, CCHC-type"/>
    <property type="match status" value="2"/>
</dbReference>
<dbReference type="EnsemblMetazoa" id="SMAR006535-RA">
    <property type="protein sequence ID" value="SMAR006535-PA"/>
    <property type="gene ID" value="SMAR006535"/>
</dbReference>
<dbReference type="Proteomes" id="UP000014500">
    <property type="component" value="Unassembled WGS sequence"/>
</dbReference>
<keyword evidence="1" id="KW-0863">Zinc-finger</keyword>
<evidence type="ECO:0000259" key="2">
    <source>
        <dbReference type="PROSITE" id="PS50158"/>
    </source>
</evidence>
<dbReference type="AlphaFoldDB" id="T1IZ63"/>
<feature type="domain" description="CCHC-type" evidence="2">
    <location>
        <begin position="224"/>
        <end position="239"/>
    </location>
</feature>
<keyword evidence="1" id="KW-0479">Metal-binding</keyword>
<evidence type="ECO:0000313" key="4">
    <source>
        <dbReference type="Proteomes" id="UP000014500"/>
    </source>
</evidence>
<dbReference type="STRING" id="126957.T1IZ63"/>
<dbReference type="SUPFAM" id="SSF57756">
    <property type="entry name" value="Retrovirus zinc finger-like domains"/>
    <property type="match status" value="1"/>
</dbReference>
<dbReference type="OMA" id="ESMCVES"/>
<dbReference type="EMBL" id="AFFK01020402">
    <property type="status" value="NOT_ANNOTATED_CDS"/>
    <property type="molecule type" value="Genomic_DNA"/>
</dbReference>
<dbReference type="Pfam" id="PF00098">
    <property type="entry name" value="zf-CCHC"/>
    <property type="match status" value="2"/>
</dbReference>
<feature type="domain" description="CCHC-type" evidence="2">
    <location>
        <begin position="255"/>
        <end position="270"/>
    </location>
</feature>
<name>T1IZ63_STRMM</name>
<protein>
    <recommendedName>
        <fullName evidence="2">CCHC-type domain-containing protein</fullName>
    </recommendedName>
</protein>
<evidence type="ECO:0000256" key="1">
    <source>
        <dbReference type="PROSITE-ProRule" id="PRU00047"/>
    </source>
</evidence>
<dbReference type="InterPro" id="IPR051714">
    <property type="entry name" value="Znf_CCHC_NABP"/>
</dbReference>
<organism evidence="3 4">
    <name type="scientific">Strigamia maritima</name>
    <name type="common">European centipede</name>
    <name type="synonym">Geophilus maritimus</name>
    <dbReference type="NCBI Taxonomy" id="126957"/>
    <lineage>
        <taxon>Eukaryota</taxon>
        <taxon>Metazoa</taxon>
        <taxon>Ecdysozoa</taxon>
        <taxon>Arthropoda</taxon>
        <taxon>Myriapoda</taxon>
        <taxon>Chilopoda</taxon>
        <taxon>Pleurostigmophora</taxon>
        <taxon>Geophilomorpha</taxon>
        <taxon>Linotaeniidae</taxon>
        <taxon>Strigamia</taxon>
    </lineage>
</organism>
<dbReference type="GO" id="GO:0003676">
    <property type="term" value="F:nucleic acid binding"/>
    <property type="evidence" value="ECO:0007669"/>
    <property type="project" value="InterPro"/>
</dbReference>
<keyword evidence="1" id="KW-0862">Zinc</keyword>
<dbReference type="PROSITE" id="PS50158">
    <property type="entry name" value="ZF_CCHC"/>
    <property type="match status" value="2"/>
</dbReference>
<evidence type="ECO:0000313" key="3">
    <source>
        <dbReference type="EnsemblMetazoa" id="SMAR006535-PA"/>
    </source>
</evidence>
<dbReference type="InterPro" id="IPR036875">
    <property type="entry name" value="Znf_CCHC_sf"/>
</dbReference>
<sequence length="278" mass="31167">MSSYCLQEKGLWRFATGKNVEPPATAAQAEKDKYDREKDKSRAIVLQSIVPRLQPAAMKHETTQLVWQHLKKLFEPSSIAREASLVETFYCMRREDGEELDSFISRLDKAEDDLVGANTKLKLEDSIKAYLLISRVGKEYENQVQSIYQWSKDEFTYDKVSTALLMESNRRRLVASGEKSLEVAASHLSAQKQQFVKHNATSTSKGEVSVKSDLKRPFLDGVTCYRCGEIGHFARDCTENGTSTISRACLDGTTCYACGKTGHYASECPDSPIPRGRG</sequence>
<dbReference type="PhylomeDB" id="T1IZ63"/>
<reference evidence="4" key="1">
    <citation type="submission" date="2011-05" db="EMBL/GenBank/DDBJ databases">
        <authorList>
            <person name="Richards S.R."/>
            <person name="Qu J."/>
            <person name="Jiang H."/>
            <person name="Jhangiani S.N."/>
            <person name="Agravi P."/>
            <person name="Goodspeed R."/>
            <person name="Gross S."/>
            <person name="Mandapat C."/>
            <person name="Jackson L."/>
            <person name="Mathew T."/>
            <person name="Pu L."/>
            <person name="Thornton R."/>
            <person name="Saada N."/>
            <person name="Wilczek-Boney K.B."/>
            <person name="Lee S."/>
            <person name="Kovar C."/>
            <person name="Wu Y."/>
            <person name="Scherer S.E."/>
            <person name="Worley K.C."/>
            <person name="Muzny D.M."/>
            <person name="Gibbs R."/>
        </authorList>
    </citation>
    <scope>NUCLEOTIDE SEQUENCE</scope>
    <source>
        <strain evidence="4">Brora</strain>
    </source>
</reference>
<proteinExistence type="predicted"/>
<dbReference type="PANTHER" id="PTHR23002">
    <property type="entry name" value="ZINC FINGER CCHC DOMAIN CONTAINING PROTEIN"/>
    <property type="match status" value="1"/>
</dbReference>
<dbReference type="Pfam" id="PF14223">
    <property type="entry name" value="Retrotran_gag_2"/>
    <property type="match status" value="1"/>
</dbReference>
<dbReference type="HOGENOM" id="CLU_037256_0_0_1"/>
<dbReference type="GO" id="GO:0008270">
    <property type="term" value="F:zinc ion binding"/>
    <property type="evidence" value="ECO:0007669"/>
    <property type="project" value="UniProtKB-KW"/>
</dbReference>
<dbReference type="SMART" id="SM00343">
    <property type="entry name" value="ZnF_C2HC"/>
    <property type="match status" value="2"/>
</dbReference>
<dbReference type="InterPro" id="IPR001878">
    <property type="entry name" value="Znf_CCHC"/>
</dbReference>
<accession>T1IZ63</accession>
<reference evidence="3" key="2">
    <citation type="submission" date="2015-02" db="UniProtKB">
        <authorList>
            <consortium name="EnsemblMetazoa"/>
        </authorList>
    </citation>
    <scope>IDENTIFICATION</scope>
</reference>
<keyword evidence="4" id="KW-1185">Reference proteome</keyword>